<dbReference type="Proteomes" id="UP000236291">
    <property type="component" value="Unassembled WGS sequence"/>
</dbReference>
<reference evidence="5 6" key="1">
    <citation type="journal article" date="2014" name="Am. J. Bot.">
        <title>Genome assembly and annotation for red clover (Trifolium pratense; Fabaceae).</title>
        <authorList>
            <person name="Istvanek J."/>
            <person name="Jaros M."/>
            <person name="Krenek A."/>
            <person name="Repkova J."/>
        </authorList>
    </citation>
    <scope>NUCLEOTIDE SEQUENCE [LARGE SCALE GENOMIC DNA]</scope>
    <source>
        <strain evidence="6">cv. Tatra</strain>
        <tissue evidence="5">Young leaves</tissue>
    </source>
</reference>
<keyword evidence="4" id="KW-0735">Signal-anchor</keyword>
<dbReference type="EC" id="2.1.1.-" evidence="4"/>
<evidence type="ECO:0000313" key="6">
    <source>
        <dbReference type="Proteomes" id="UP000236291"/>
    </source>
</evidence>
<reference evidence="5 6" key="2">
    <citation type="journal article" date="2017" name="Front. Plant Sci.">
        <title>Gene Classification and Mining of Molecular Markers Useful in Red Clover (Trifolium pratense) Breeding.</title>
        <authorList>
            <person name="Istvanek J."/>
            <person name="Dluhosova J."/>
            <person name="Dluhos P."/>
            <person name="Patkova L."/>
            <person name="Nedelnik J."/>
            <person name="Repkova J."/>
        </authorList>
    </citation>
    <scope>NUCLEOTIDE SEQUENCE [LARGE SCALE GENOMIC DNA]</scope>
    <source>
        <strain evidence="6">cv. Tatra</strain>
        <tissue evidence="5">Young leaves</tissue>
    </source>
</reference>
<dbReference type="PANTHER" id="PTHR10108">
    <property type="entry name" value="SAM-DEPENDENT METHYLTRANSFERASE"/>
    <property type="match status" value="1"/>
</dbReference>
<dbReference type="ExpressionAtlas" id="A0A2K3MF12">
    <property type="expression patterns" value="baseline"/>
</dbReference>
<dbReference type="GO" id="GO:0032259">
    <property type="term" value="P:methylation"/>
    <property type="evidence" value="ECO:0007669"/>
    <property type="project" value="UniProtKB-KW"/>
</dbReference>
<dbReference type="GO" id="GO:0008168">
    <property type="term" value="F:methyltransferase activity"/>
    <property type="evidence" value="ECO:0007669"/>
    <property type="project" value="UniProtKB-UniRule"/>
</dbReference>
<feature type="transmembrane region" description="Helical" evidence="4">
    <location>
        <begin position="12"/>
        <end position="31"/>
    </location>
</feature>
<evidence type="ECO:0000256" key="4">
    <source>
        <dbReference type="RuleBase" id="RU366043"/>
    </source>
</evidence>
<comment type="similarity">
    <text evidence="4">Belongs to the methyltransferase superfamily.</text>
</comment>
<evidence type="ECO:0000256" key="1">
    <source>
        <dbReference type="ARBA" id="ARBA00022603"/>
    </source>
</evidence>
<dbReference type="GO" id="GO:0005802">
    <property type="term" value="C:trans-Golgi network"/>
    <property type="evidence" value="ECO:0007669"/>
    <property type="project" value="TreeGrafter"/>
</dbReference>
<comment type="subcellular location">
    <subcellularLocation>
        <location evidence="4">Membrane</location>
        <topology evidence="4">Single-pass type II membrane protein</topology>
    </subcellularLocation>
</comment>
<organism evidence="5 6">
    <name type="scientific">Trifolium pratense</name>
    <name type="common">Red clover</name>
    <dbReference type="NCBI Taxonomy" id="57577"/>
    <lineage>
        <taxon>Eukaryota</taxon>
        <taxon>Viridiplantae</taxon>
        <taxon>Streptophyta</taxon>
        <taxon>Embryophyta</taxon>
        <taxon>Tracheophyta</taxon>
        <taxon>Spermatophyta</taxon>
        <taxon>Magnoliopsida</taxon>
        <taxon>eudicotyledons</taxon>
        <taxon>Gunneridae</taxon>
        <taxon>Pentapetalae</taxon>
        <taxon>rosids</taxon>
        <taxon>fabids</taxon>
        <taxon>Fabales</taxon>
        <taxon>Fabaceae</taxon>
        <taxon>Papilionoideae</taxon>
        <taxon>50 kb inversion clade</taxon>
        <taxon>NPAAA clade</taxon>
        <taxon>Hologalegina</taxon>
        <taxon>IRL clade</taxon>
        <taxon>Trifolieae</taxon>
        <taxon>Trifolium</taxon>
    </lineage>
</organism>
<keyword evidence="2 4" id="KW-0808">Transferase</keyword>
<proteinExistence type="inferred from homology"/>
<dbReference type="InterPro" id="IPR004159">
    <property type="entry name" value="Put_SAM_MeTrfase"/>
</dbReference>
<keyword evidence="4" id="KW-0472">Membrane</keyword>
<keyword evidence="3 4" id="KW-0325">Glycoprotein</keyword>
<keyword evidence="4" id="KW-1133">Transmembrane helix</keyword>
<accession>A0A2K3MF12</accession>
<dbReference type="PANTHER" id="PTHR10108:SF1153">
    <property type="entry name" value="METHYLTRANSFERASE"/>
    <property type="match status" value="1"/>
</dbReference>
<sequence length="206" mass="23230">MIPSINGDSFATTVIIKIAALFTVAITFFYLGKNWSINNQQLIFFTATTTTISDQVTTSPNFNKFSNISAIINHNQTLKTPEEPLKIKKLGVLNEDGTMSNEFEIGEFDPDFVDDPVKVNATRVDDSNDELKFTVKKFTLCSSNMSDYIPCLDNVEAIGKLKSVEKGERFERHCPVEEKRFNCLVPPPKGYRSPIPWPKSRDLVHC</sequence>
<dbReference type="AlphaFoldDB" id="A0A2K3MF12"/>
<dbReference type="EMBL" id="ASHM01059535">
    <property type="protein sequence ID" value="PNX89356.1"/>
    <property type="molecule type" value="Genomic_DNA"/>
</dbReference>
<keyword evidence="1 4" id="KW-0489">Methyltransferase</keyword>
<keyword evidence="4" id="KW-0812">Transmembrane</keyword>
<dbReference type="Pfam" id="PF03141">
    <property type="entry name" value="Methyltransf_29"/>
    <property type="match status" value="1"/>
</dbReference>
<name>A0A2K3MF12_TRIPR</name>
<gene>
    <name evidence="5" type="ORF">L195_g045475</name>
</gene>
<dbReference type="STRING" id="57577.A0A2K3MF12"/>
<evidence type="ECO:0000256" key="3">
    <source>
        <dbReference type="ARBA" id="ARBA00023180"/>
    </source>
</evidence>
<evidence type="ECO:0000313" key="5">
    <source>
        <dbReference type="EMBL" id="PNX89356.1"/>
    </source>
</evidence>
<dbReference type="GO" id="GO:0005768">
    <property type="term" value="C:endosome"/>
    <property type="evidence" value="ECO:0007669"/>
    <property type="project" value="TreeGrafter"/>
</dbReference>
<comment type="caution">
    <text evidence="5">The sequence shown here is derived from an EMBL/GenBank/DDBJ whole genome shotgun (WGS) entry which is preliminary data.</text>
</comment>
<evidence type="ECO:0000256" key="2">
    <source>
        <dbReference type="ARBA" id="ARBA00022679"/>
    </source>
</evidence>
<protein>
    <recommendedName>
        <fullName evidence="4">Methyltransferase</fullName>
        <ecNumber evidence="4">2.1.1.-</ecNumber>
    </recommendedName>
</protein>
<dbReference type="GO" id="GO:0016020">
    <property type="term" value="C:membrane"/>
    <property type="evidence" value="ECO:0007669"/>
    <property type="project" value="UniProtKB-SubCell"/>
</dbReference>